<name>A0ABM0Q4Y1_GALVR</name>
<dbReference type="InterPro" id="IPR013098">
    <property type="entry name" value="Ig_I-set"/>
</dbReference>
<organism evidence="6 7">
    <name type="scientific">Galeopterus variegatus</name>
    <name type="common">Malayan flying lemur</name>
    <name type="synonym">Cynocephalus variegatus</name>
    <dbReference type="NCBI Taxonomy" id="482537"/>
    <lineage>
        <taxon>Eukaryota</taxon>
        <taxon>Metazoa</taxon>
        <taxon>Chordata</taxon>
        <taxon>Craniata</taxon>
        <taxon>Vertebrata</taxon>
        <taxon>Euteleostomi</taxon>
        <taxon>Mammalia</taxon>
        <taxon>Eutheria</taxon>
        <taxon>Euarchontoglires</taxon>
        <taxon>Dermoptera</taxon>
        <taxon>Cynocephalidae</taxon>
        <taxon>Galeopterus</taxon>
    </lineage>
</organism>
<dbReference type="Pfam" id="PF07679">
    <property type="entry name" value="I-set"/>
    <property type="match status" value="1"/>
</dbReference>
<keyword evidence="6" id="KW-1185">Reference proteome</keyword>
<dbReference type="InterPro" id="IPR003599">
    <property type="entry name" value="Ig_sub"/>
</dbReference>
<feature type="non-terminal residue" evidence="7">
    <location>
        <position position="1"/>
    </location>
</feature>
<sequence length="177" mass="19362">APYWLDEPKNLILAPGEDGRLVCRANGNPKPTVQWMVNGEPLQSAPPNPNREVAGDTIIFRDTQISSRAVYQCNTSNEHGYLLANAFGAFSTAPMVSPLVAALLPWANPFSVCCVFCCSVVRFKNGQGSNLDGGNYHVYENGSLEIKMIRKEDQGIYTCVATNILGKAENQVRLEVK</sequence>
<gene>
    <name evidence="7" type="primary">LOC103584077</name>
</gene>
<protein>
    <submittedName>
        <fullName evidence="7">Neurofascin-like</fullName>
    </submittedName>
</protein>
<dbReference type="InterPro" id="IPR036179">
    <property type="entry name" value="Ig-like_dom_sf"/>
</dbReference>
<dbReference type="SMART" id="SM00409">
    <property type="entry name" value="IG"/>
    <property type="match status" value="1"/>
</dbReference>
<dbReference type="Gene3D" id="2.60.40.10">
    <property type="entry name" value="Immunoglobulins"/>
    <property type="match status" value="2"/>
</dbReference>
<dbReference type="SMART" id="SM00408">
    <property type="entry name" value="IGc2"/>
    <property type="match status" value="2"/>
</dbReference>
<evidence type="ECO:0000313" key="6">
    <source>
        <dbReference type="Proteomes" id="UP000694923"/>
    </source>
</evidence>
<dbReference type="InterPro" id="IPR007110">
    <property type="entry name" value="Ig-like_dom"/>
</dbReference>
<evidence type="ECO:0000259" key="5">
    <source>
        <dbReference type="PROSITE" id="PS50835"/>
    </source>
</evidence>
<dbReference type="InterPro" id="IPR013783">
    <property type="entry name" value="Ig-like_fold"/>
</dbReference>
<keyword evidence="3" id="KW-1015">Disulfide bond</keyword>
<dbReference type="PANTHER" id="PTHR12231:SF257">
    <property type="entry name" value="NEURAL CELL ADHESION MOLECULE L1-LIKE PROTEIN"/>
    <property type="match status" value="1"/>
</dbReference>
<dbReference type="Pfam" id="PF13927">
    <property type="entry name" value="Ig_3"/>
    <property type="match status" value="1"/>
</dbReference>
<feature type="non-terminal residue" evidence="7">
    <location>
        <position position="177"/>
    </location>
</feature>
<evidence type="ECO:0000256" key="2">
    <source>
        <dbReference type="ARBA" id="ARBA00022737"/>
    </source>
</evidence>
<accession>A0ABM0Q4Y1</accession>
<keyword evidence="4" id="KW-0393">Immunoglobulin domain</keyword>
<dbReference type="GeneID" id="103584077"/>
<dbReference type="RefSeq" id="XP_008563422.1">
    <property type="nucleotide sequence ID" value="XM_008565200.1"/>
</dbReference>
<evidence type="ECO:0000256" key="3">
    <source>
        <dbReference type="ARBA" id="ARBA00023157"/>
    </source>
</evidence>
<dbReference type="InterPro" id="IPR051170">
    <property type="entry name" value="Neural/epithelial_adhesion"/>
</dbReference>
<dbReference type="SUPFAM" id="SSF48726">
    <property type="entry name" value="Immunoglobulin"/>
    <property type="match status" value="2"/>
</dbReference>
<evidence type="ECO:0000313" key="7">
    <source>
        <dbReference type="RefSeq" id="XP_008563422.1"/>
    </source>
</evidence>
<dbReference type="Proteomes" id="UP000694923">
    <property type="component" value="Unplaced"/>
</dbReference>
<proteinExistence type="predicted"/>
<dbReference type="PROSITE" id="PS50835">
    <property type="entry name" value="IG_LIKE"/>
    <property type="match status" value="1"/>
</dbReference>
<reference evidence="7" key="1">
    <citation type="submission" date="2025-08" db="UniProtKB">
        <authorList>
            <consortium name="RefSeq"/>
        </authorList>
    </citation>
    <scope>IDENTIFICATION</scope>
</reference>
<evidence type="ECO:0000256" key="4">
    <source>
        <dbReference type="ARBA" id="ARBA00023319"/>
    </source>
</evidence>
<feature type="domain" description="Ig-like" evidence="5">
    <location>
        <begin position="2"/>
        <end position="97"/>
    </location>
</feature>
<dbReference type="InterPro" id="IPR003598">
    <property type="entry name" value="Ig_sub2"/>
</dbReference>
<keyword evidence="2" id="KW-0677">Repeat</keyword>
<keyword evidence="1" id="KW-0732">Signal</keyword>
<evidence type="ECO:0000256" key="1">
    <source>
        <dbReference type="ARBA" id="ARBA00022729"/>
    </source>
</evidence>
<dbReference type="PANTHER" id="PTHR12231">
    <property type="entry name" value="CTX-RELATED TYPE I TRANSMEMBRANE PROTEIN"/>
    <property type="match status" value="1"/>
</dbReference>